<organism evidence="2 3">
    <name type="scientific">Tuber aestivum</name>
    <name type="common">summer truffle</name>
    <dbReference type="NCBI Taxonomy" id="59557"/>
    <lineage>
        <taxon>Eukaryota</taxon>
        <taxon>Fungi</taxon>
        <taxon>Dikarya</taxon>
        <taxon>Ascomycota</taxon>
        <taxon>Pezizomycotina</taxon>
        <taxon>Pezizomycetes</taxon>
        <taxon>Pezizales</taxon>
        <taxon>Tuberaceae</taxon>
        <taxon>Tuber</taxon>
    </lineage>
</organism>
<dbReference type="EMBL" id="LN890999">
    <property type="protein sequence ID" value="CUS12201.1"/>
    <property type="molecule type" value="Genomic_DNA"/>
</dbReference>
<evidence type="ECO:0000313" key="3">
    <source>
        <dbReference type="Proteomes" id="UP001412239"/>
    </source>
</evidence>
<reference evidence="2" key="1">
    <citation type="submission" date="2015-10" db="EMBL/GenBank/DDBJ databases">
        <authorList>
            <person name="Regsiter A."/>
            <person name="william w."/>
        </authorList>
    </citation>
    <scope>NUCLEOTIDE SEQUENCE</scope>
    <source>
        <strain evidence="2">Montdore</strain>
    </source>
</reference>
<dbReference type="AlphaFoldDB" id="A0A292PZH7"/>
<evidence type="ECO:0000256" key="1">
    <source>
        <dbReference type="SAM" id="MobiDB-lite"/>
    </source>
</evidence>
<feature type="non-terminal residue" evidence="2">
    <location>
        <position position="90"/>
    </location>
</feature>
<protein>
    <submittedName>
        <fullName evidence="2">Uncharacterized protein</fullName>
    </submittedName>
</protein>
<accession>A0A292PZH7</accession>
<feature type="region of interest" description="Disordered" evidence="1">
    <location>
        <begin position="57"/>
        <end position="90"/>
    </location>
</feature>
<proteinExistence type="predicted"/>
<dbReference type="Proteomes" id="UP001412239">
    <property type="component" value="Unassembled WGS sequence"/>
</dbReference>
<keyword evidence="3" id="KW-1185">Reference proteome</keyword>
<sequence>SGPSPRPPIPRRKKKRKKRVTQDSLHSNQKLKCACKRPALPAAAKAGVDAVNIFPASSTASPSRSGVVARSRRGASTHLRLNKGHAGITE</sequence>
<evidence type="ECO:0000313" key="2">
    <source>
        <dbReference type="EMBL" id="CUS12201.1"/>
    </source>
</evidence>
<feature type="compositionally biased region" description="Basic residues" evidence="1">
    <location>
        <begin position="9"/>
        <end position="19"/>
    </location>
</feature>
<feature type="compositionally biased region" description="Basic residues" evidence="1">
    <location>
        <begin position="70"/>
        <end position="83"/>
    </location>
</feature>
<gene>
    <name evidence="2" type="ORF">GSTUAT00003713001</name>
</gene>
<name>A0A292PZH7_9PEZI</name>
<feature type="region of interest" description="Disordered" evidence="1">
    <location>
        <begin position="1"/>
        <end position="32"/>
    </location>
</feature>